<accession>A0ABU0TZH1</accession>
<evidence type="ECO:0000313" key="1">
    <source>
        <dbReference type="EMBL" id="MDQ1148094.1"/>
    </source>
</evidence>
<dbReference type="Proteomes" id="UP001244640">
    <property type="component" value="Unassembled WGS sequence"/>
</dbReference>
<protein>
    <submittedName>
        <fullName evidence="1">Uncharacterized protein</fullName>
    </submittedName>
</protein>
<dbReference type="EMBL" id="JAUTBA010000001">
    <property type="protein sequence ID" value="MDQ1148094.1"/>
    <property type="molecule type" value="Genomic_DNA"/>
</dbReference>
<dbReference type="RefSeq" id="WP_307184229.1">
    <property type="nucleotide sequence ID" value="NZ_JAUTBA010000001.1"/>
</dbReference>
<name>A0ABU0TZH1_9SPHI</name>
<gene>
    <name evidence="1" type="ORF">QE382_000078</name>
</gene>
<reference evidence="1 2" key="1">
    <citation type="submission" date="2023-07" db="EMBL/GenBank/DDBJ databases">
        <title>Functional and genomic diversity of the sorghum phyllosphere microbiome.</title>
        <authorList>
            <person name="Shade A."/>
        </authorList>
    </citation>
    <scope>NUCLEOTIDE SEQUENCE [LARGE SCALE GENOMIC DNA]</scope>
    <source>
        <strain evidence="1 2">SORGH_AS_0892</strain>
    </source>
</reference>
<organism evidence="1 2">
    <name type="scientific">Sphingobacterium zeae</name>
    <dbReference type="NCBI Taxonomy" id="1776859"/>
    <lineage>
        <taxon>Bacteria</taxon>
        <taxon>Pseudomonadati</taxon>
        <taxon>Bacteroidota</taxon>
        <taxon>Sphingobacteriia</taxon>
        <taxon>Sphingobacteriales</taxon>
        <taxon>Sphingobacteriaceae</taxon>
        <taxon>Sphingobacterium</taxon>
    </lineage>
</organism>
<sequence length="78" mass="9169">MGTSLRYDFNSYKILHQDESLLRANENPFSVIVLTALMAILNKKVTDEGLKEIKHNLYDEMMKRDMDKGTRQGLYDYH</sequence>
<proteinExistence type="predicted"/>
<keyword evidence="2" id="KW-1185">Reference proteome</keyword>
<comment type="caution">
    <text evidence="1">The sequence shown here is derived from an EMBL/GenBank/DDBJ whole genome shotgun (WGS) entry which is preliminary data.</text>
</comment>
<evidence type="ECO:0000313" key="2">
    <source>
        <dbReference type="Proteomes" id="UP001244640"/>
    </source>
</evidence>